<evidence type="ECO:0000313" key="3">
    <source>
        <dbReference type="Proteomes" id="UP000294613"/>
    </source>
</evidence>
<protein>
    <submittedName>
        <fullName evidence="2">Uncharacterized protein</fullName>
    </submittedName>
</protein>
<organism evidence="2 3">
    <name type="scientific">Faecalimonas umbilicata</name>
    <dbReference type="NCBI Taxonomy" id="1912855"/>
    <lineage>
        <taxon>Bacteria</taxon>
        <taxon>Bacillati</taxon>
        <taxon>Bacillota</taxon>
        <taxon>Clostridia</taxon>
        <taxon>Lachnospirales</taxon>
        <taxon>Lachnospiraceae</taxon>
        <taxon>Faecalimonas</taxon>
    </lineage>
</organism>
<comment type="caution">
    <text evidence="2">The sequence shown here is derived from an EMBL/GenBank/DDBJ whole genome shotgun (WGS) entry which is preliminary data.</text>
</comment>
<evidence type="ECO:0000313" key="1">
    <source>
        <dbReference type="EMBL" id="GBU04333.1"/>
    </source>
</evidence>
<gene>
    <name evidence="2" type="ORF">EDD74_106121</name>
    <name evidence="1" type="ORF">FAEUMB_08740</name>
</gene>
<accession>A0A4R3JSX2</accession>
<dbReference type="Proteomes" id="UP000702954">
    <property type="component" value="Unassembled WGS sequence"/>
</dbReference>
<dbReference type="AlphaFoldDB" id="A0A4R3JSX2"/>
<dbReference type="Proteomes" id="UP000294613">
    <property type="component" value="Unassembled WGS sequence"/>
</dbReference>
<reference evidence="2 3" key="2">
    <citation type="submission" date="2019-03" db="EMBL/GenBank/DDBJ databases">
        <title>Genomic Encyclopedia of Type Strains, Phase IV (KMG-IV): sequencing the most valuable type-strain genomes for metagenomic binning, comparative biology and taxonomic classification.</title>
        <authorList>
            <person name="Goeker M."/>
        </authorList>
    </citation>
    <scope>NUCLEOTIDE SEQUENCE [LARGE SCALE GENOMIC DNA]</scope>
    <source>
        <strain evidence="2 3">DSM 103426</strain>
    </source>
</reference>
<evidence type="ECO:0000313" key="2">
    <source>
        <dbReference type="EMBL" id="TCS68917.1"/>
    </source>
</evidence>
<dbReference type="EMBL" id="BHEO01000002">
    <property type="protein sequence ID" value="GBU04333.1"/>
    <property type="molecule type" value="Genomic_DNA"/>
</dbReference>
<name>A0A4R3JSX2_9FIRM</name>
<evidence type="ECO:0000313" key="4">
    <source>
        <dbReference type="Proteomes" id="UP000702954"/>
    </source>
</evidence>
<keyword evidence="4" id="KW-1185">Reference proteome</keyword>
<proteinExistence type="predicted"/>
<reference evidence="1 4" key="1">
    <citation type="journal article" date="2018" name="Int. J. Syst. Evol. Microbiol.">
        <title>Draft Genome Sequence of Faecalimonas umbilicata JCM 30896T, an Acetate-Producing Bacterium Isolated from Human Feces.</title>
        <authorList>
            <person name="Sakamoto M."/>
            <person name="Ikeyama N."/>
            <person name="Yuki M."/>
            <person name="Ohkuma M."/>
        </authorList>
    </citation>
    <scope>NUCLEOTIDE SEQUENCE [LARGE SCALE GENOMIC DNA]</scope>
    <source>
        <strain evidence="1 4">EGH7</strain>
    </source>
</reference>
<sequence length="95" mass="11486">MMISASQKCFYMGNKWCLVFSKDAAEHPEDKAYKVEIYLMDEIYKFAKQKKSCIVKMSYLFVYKARYIVKKLDVLYNKPDKSKKFAQQEEHYERE</sequence>
<dbReference type="EMBL" id="SLZV01000006">
    <property type="protein sequence ID" value="TCS68917.1"/>
    <property type="molecule type" value="Genomic_DNA"/>
</dbReference>